<dbReference type="Pfam" id="PF00514">
    <property type="entry name" value="Arm"/>
    <property type="match status" value="1"/>
</dbReference>
<accession>A0A4C1ZUI2</accession>
<organism evidence="1 2">
    <name type="scientific">Eumeta variegata</name>
    <name type="common">Bagworm moth</name>
    <name type="synonym">Eumeta japonica</name>
    <dbReference type="NCBI Taxonomy" id="151549"/>
    <lineage>
        <taxon>Eukaryota</taxon>
        <taxon>Metazoa</taxon>
        <taxon>Ecdysozoa</taxon>
        <taxon>Arthropoda</taxon>
        <taxon>Hexapoda</taxon>
        <taxon>Insecta</taxon>
        <taxon>Pterygota</taxon>
        <taxon>Neoptera</taxon>
        <taxon>Endopterygota</taxon>
        <taxon>Lepidoptera</taxon>
        <taxon>Glossata</taxon>
        <taxon>Ditrysia</taxon>
        <taxon>Tineoidea</taxon>
        <taxon>Psychidae</taxon>
        <taxon>Oiketicinae</taxon>
        <taxon>Eumeta</taxon>
    </lineage>
</organism>
<dbReference type="InterPro" id="IPR016024">
    <property type="entry name" value="ARM-type_fold"/>
</dbReference>
<dbReference type="STRING" id="151549.A0A4C1ZUI2"/>
<dbReference type="AlphaFoldDB" id="A0A4C1ZUI2"/>
<dbReference type="SUPFAM" id="SSF48371">
    <property type="entry name" value="ARM repeat"/>
    <property type="match status" value="1"/>
</dbReference>
<dbReference type="InterPro" id="IPR000225">
    <property type="entry name" value="Armadillo"/>
</dbReference>
<dbReference type="InterPro" id="IPR011989">
    <property type="entry name" value="ARM-like"/>
</dbReference>
<gene>
    <name evidence="1" type="primary">Armc8</name>
    <name evidence="1" type="ORF">EVAR_49583_1</name>
</gene>
<dbReference type="SMART" id="SM00185">
    <property type="entry name" value="ARM"/>
    <property type="match status" value="1"/>
</dbReference>
<comment type="caution">
    <text evidence="1">The sequence shown here is derived from an EMBL/GenBank/DDBJ whole genome shotgun (WGS) entry which is preliminary data.</text>
</comment>
<evidence type="ECO:0000313" key="1">
    <source>
        <dbReference type="EMBL" id="GBP91112.1"/>
    </source>
</evidence>
<name>A0A4C1ZUI2_EUMVA</name>
<evidence type="ECO:0000313" key="2">
    <source>
        <dbReference type="Proteomes" id="UP000299102"/>
    </source>
</evidence>
<proteinExistence type="predicted"/>
<reference evidence="1 2" key="1">
    <citation type="journal article" date="2019" name="Commun. Biol.">
        <title>The bagworm genome reveals a unique fibroin gene that provides high tensile strength.</title>
        <authorList>
            <person name="Kono N."/>
            <person name="Nakamura H."/>
            <person name="Ohtoshi R."/>
            <person name="Tomita M."/>
            <person name="Numata K."/>
            <person name="Arakawa K."/>
        </authorList>
    </citation>
    <scope>NUCLEOTIDE SEQUENCE [LARGE SCALE GENOMIC DNA]</scope>
</reference>
<keyword evidence="2" id="KW-1185">Reference proteome</keyword>
<protein>
    <submittedName>
        <fullName evidence="1">Armadillo repeat-containing protein 8</fullName>
    </submittedName>
</protein>
<dbReference type="Gene3D" id="1.25.10.10">
    <property type="entry name" value="Leucine-rich Repeat Variant"/>
    <property type="match status" value="1"/>
</dbReference>
<dbReference type="OrthoDB" id="5559898at2759"/>
<dbReference type="EMBL" id="BGZK01002143">
    <property type="protein sequence ID" value="GBP91112.1"/>
    <property type="molecule type" value="Genomic_DNA"/>
</dbReference>
<dbReference type="Proteomes" id="UP000299102">
    <property type="component" value="Unassembled WGS sequence"/>
</dbReference>
<sequence>MQQLSIFMDIESSRSYIDELYSSDLQKCGEALVALKNAVIGSNRQKNSVIQQGIVPLFLQLISTPNIDANIRFEAVVTLVLLAVDRLPLNEHTQPKTNAEMSHLASI</sequence>